<accession>W6AAW1</accession>
<dbReference type="Proteomes" id="UP000019265">
    <property type="component" value="Chromosome"/>
</dbReference>
<organism evidence="9 10">
    <name type="scientific">Spiroplasma sabaudiense Ar-1343</name>
    <dbReference type="NCBI Taxonomy" id="1276257"/>
    <lineage>
        <taxon>Bacteria</taxon>
        <taxon>Bacillati</taxon>
        <taxon>Mycoplasmatota</taxon>
        <taxon>Mollicutes</taxon>
        <taxon>Entomoplasmatales</taxon>
        <taxon>Spiroplasmataceae</taxon>
        <taxon>Spiroplasma</taxon>
    </lineage>
</organism>
<dbReference type="AlphaFoldDB" id="W6AAW1"/>
<dbReference type="UniPathway" id="UPA00077">
    <property type="reaction ID" value="UER00158"/>
</dbReference>
<keyword evidence="10" id="KW-1185">Reference proteome</keyword>
<comment type="function">
    <text evidence="7">Key enzyme in folate metabolism. Catalyzes an essential reaction for de novo glycine and purine synthesis, and for DNA precursor synthesis.</text>
</comment>
<dbReference type="PIRSF" id="PIRSF000194">
    <property type="entry name" value="DHFR"/>
    <property type="match status" value="1"/>
</dbReference>
<evidence type="ECO:0000256" key="5">
    <source>
        <dbReference type="ARBA" id="ARBA00022857"/>
    </source>
</evidence>
<dbReference type="PATRIC" id="fig|1276257.3.peg.597"/>
<dbReference type="InterPro" id="IPR001796">
    <property type="entry name" value="DHFR_dom"/>
</dbReference>
<dbReference type="GO" id="GO:0005829">
    <property type="term" value="C:cytosol"/>
    <property type="evidence" value="ECO:0007669"/>
    <property type="project" value="TreeGrafter"/>
</dbReference>
<evidence type="ECO:0000313" key="9">
    <source>
        <dbReference type="EMBL" id="AHI53990.1"/>
    </source>
</evidence>
<dbReference type="GO" id="GO:0006730">
    <property type="term" value="P:one-carbon metabolic process"/>
    <property type="evidence" value="ECO:0007669"/>
    <property type="project" value="UniProtKB-KW"/>
</dbReference>
<dbReference type="InterPro" id="IPR024072">
    <property type="entry name" value="DHFR-like_dom_sf"/>
</dbReference>
<dbReference type="HOGENOM" id="CLU_043966_5_2_14"/>
<evidence type="ECO:0000256" key="4">
    <source>
        <dbReference type="ARBA" id="ARBA00022563"/>
    </source>
</evidence>
<feature type="domain" description="DHFR" evidence="8">
    <location>
        <begin position="1"/>
        <end position="157"/>
    </location>
</feature>
<keyword evidence="6 7" id="KW-0560">Oxidoreductase</keyword>
<dbReference type="GO" id="GO:0046655">
    <property type="term" value="P:folic acid metabolic process"/>
    <property type="evidence" value="ECO:0007669"/>
    <property type="project" value="TreeGrafter"/>
</dbReference>
<keyword evidence="5 7" id="KW-0521">NADP</keyword>
<dbReference type="eggNOG" id="COG0262">
    <property type="taxonomic scope" value="Bacteria"/>
</dbReference>
<evidence type="ECO:0000313" key="10">
    <source>
        <dbReference type="Proteomes" id="UP000019265"/>
    </source>
</evidence>
<dbReference type="PANTHER" id="PTHR48069">
    <property type="entry name" value="DIHYDROFOLATE REDUCTASE"/>
    <property type="match status" value="1"/>
</dbReference>
<dbReference type="InterPro" id="IPR012259">
    <property type="entry name" value="DHFR"/>
</dbReference>
<protein>
    <recommendedName>
        <fullName evidence="3 7">Dihydrofolate reductase</fullName>
        <ecNumber evidence="3 7">1.5.1.3</ecNumber>
    </recommendedName>
</protein>
<comment type="pathway">
    <text evidence="1 7">Cofactor biosynthesis; tetrahydrofolate biosynthesis; 5,6,7,8-tetrahydrofolate from 7,8-dihydrofolate: step 1/1.</text>
</comment>
<evidence type="ECO:0000256" key="3">
    <source>
        <dbReference type="ARBA" id="ARBA00012856"/>
    </source>
</evidence>
<dbReference type="GO" id="GO:0050661">
    <property type="term" value="F:NADP binding"/>
    <property type="evidence" value="ECO:0007669"/>
    <property type="project" value="InterPro"/>
</dbReference>
<dbReference type="KEGG" id="ssab:SSABA_v1c05860"/>
<dbReference type="PANTHER" id="PTHR48069:SF3">
    <property type="entry name" value="DIHYDROFOLATE REDUCTASE"/>
    <property type="match status" value="1"/>
</dbReference>
<evidence type="ECO:0000256" key="2">
    <source>
        <dbReference type="ARBA" id="ARBA00009539"/>
    </source>
</evidence>
<gene>
    <name evidence="9" type="primary">dfrA</name>
    <name evidence="9" type="ORF">SSABA_v1c05860</name>
</gene>
<dbReference type="PROSITE" id="PS51330">
    <property type="entry name" value="DHFR_2"/>
    <property type="match status" value="1"/>
</dbReference>
<dbReference type="EMBL" id="CP006934">
    <property type="protein sequence ID" value="AHI53990.1"/>
    <property type="molecule type" value="Genomic_DNA"/>
</dbReference>
<dbReference type="CDD" id="cd00209">
    <property type="entry name" value="DHFR"/>
    <property type="match status" value="1"/>
</dbReference>
<comment type="similarity">
    <text evidence="2 7">Belongs to the dihydrofolate reductase family.</text>
</comment>
<dbReference type="GO" id="GO:0046654">
    <property type="term" value="P:tetrahydrofolate biosynthetic process"/>
    <property type="evidence" value="ECO:0007669"/>
    <property type="project" value="UniProtKB-UniPathway"/>
</dbReference>
<evidence type="ECO:0000259" key="8">
    <source>
        <dbReference type="PROSITE" id="PS51330"/>
    </source>
</evidence>
<keyword evidence="4 7" id="KW-0554">One-carbon metabolism</keyword>
<evidence type="ECO:0000256" key="6">
    <source>
        <dbReference type="ARBA" id="ARBA00023002"/>
    </source>
</evidence>
<dbReference type="GO" id="GO:0004146">
    <property type="term" value="F:dihydrofolate reductase activity"/>
    <property type="evidence" value="ECO:0007669"/>
    <property type="project" value="UniProtKB-EC"/>
</dbReference>
<dbReference type="OrthoDB" id="9804315at2"/>
<dbReference type="EC" id="1.5.1.3" evidence="3 7"/>
<proteinExistence type="inferred from homology"/>
<dbReference type="PRINTS" id="PR00070">
    <property type="entry name" value="DHFR"/>
</dbReference>
<sequence>MIKLIWAQTKSGIIGKDNKLPWKISQEMAFFKAMTINKAILMGRKTFEAIGSKALPDRQNFVLSSQNTSNSDNLEWIKDVNELIQKYKNNNKEDLMVIGGSQVYKLLFPFADELIVSIIKKDYDGDTKFPDLSFSDFRVYSEEEYDDFIVKKYERIF</sequence>
<evidence type="ECO:0000256" key="1">
    <source>
        <dbReference type="ARBA" id="ARBA00004903"/>
    </source>
</evidence>
<dbReference type="GO" id="GO:0046452">
    <property type="term" value="P:dihydrofolate metabolic process"/>
    <property type="evidence" value="ECO:0007669"/>
    <property type="project" value="TreeGrafter"/>
</dbReference>
<dbReference type="STRING" id="1276257.SSABA_v1c05860"/>
<dbReference type="SUPFAM" id="SSF53597">
    <property type="entry name" value="Dihydrofolate reductase-like"/>
    <property type="match status" value="1"/>
</dbReference>
<dbReference type="Gene3D" id="3.40.430.10">
    <property type="entry name" value="Dihydrofolate Reductase, subunit A"/>
    <property type="match status" value="1"/>
</dbReference>
<evidence type="ECO:0000256" key="7">
    <source>
        <dbReference type="PIRNR" id="PIRNR000194"/>
    </source>
</evidence>
<dbReference type="Pfam" id="PF00186">
    <property type="entry name" value="DHFR_1"/>
    <property type="match status" value="1"/>
</dbReference>
<reference evidence="9 10" key="1">
    <citation type="journal article" date="2014" name="Genome Biol. Evol.">
        <title>Molecular evolution of the substrate utilization strategies and putative virulence factors in mosquito-associated Spiroplasma species.</title>
        <authorList>
            <person name="Chang T.H."/>
            <person name="Lo W.S."/>
            <person name="Ku C."/>
            <person name="Chen L.L."/>
            <person name="Kuo C.H."/>
        </authorList>
    </citation>
    <scope>NUCLEOTIDE SEQUENCE [LARGE SCALE GENOMIC DNA]</scope>
    <source>
        <strain evidence="9">Ar-1343</strain>
    </source>
</reference>
<comment type="catalytic activity">
    <reaction evidence="7">
        <text>(6S)-5,6,7,8-tetrahydrofolate + NADP(+) = 7,8-dihydrofolate + NADPH + H(+)</text>
        <dbReference type="Rhea" id="RHEA:15009"/>
        <dbReference type="ChEBI" id="CHEBI:15378"/>
        <dbReference type="ChEBI" id="CHEBI:57451"/>
        <dbReference type="ChEBI" id="CHEBI:57453"/>
        <dbReference type="ChEBI" id="CHEBI:57783"/>
        <dbReference type="ChEBI" id="CHEBI:58349"/>
        <dbReference type="EC" id="1.5.1.3"/>
    </reaction>
</comment>
<dbReference type="RefSeq" id="WP_025251128.1">
    <property type="nucleotide sequence ID" value="NZ_CP006934.1"/>
</dbReference>
<name>W6AAW1_9MOLU</name>